<evidence type="ECO:0008006" key="3">
    <source>
        <dbReference type="Google" id="ProtNLM"/>
    </source>
</evidence>
<evidence type="ECO:0000313" key="1">
    <source>
        <dbReference type="EMBL" id="OGH83712.1"/>
    </source>
</evidence>
<accession>A0A1F6NIG9</accession>
<protein>
    <recommendedName>
        <fullName evidence="3">Cell division protein FtsL</fullName>
    </recommendedName>
</protein>
<dbReference type="EMBL" id="MFQR01000069">
    <property type="protein sequence ID" value="OGH83712.1"/>
    <property type="molecule type" value="Genomic_DNA"/>
</dbReference>
<gene>
    <name evidence="1" type="ORF">A2261_00975</name>
</gene>
<sequence length="119" mass="13221">MSLKRRLESQIYNFRYAFSTIHLPEWVTGMRTRVILTAVFVFMSGAYIIKTSSAAVSGYDIHTLENKVSGLQSDIQKLQTEVVTYDSIGNIQKRAGETNMVAVGEIKHLTPAGLAVALR</sequence>
<name>A0A1F6NIG9_9BACT</name>
<evidence type="ECO:0000313" key="2">
    <source>
        <dbReference type="Proteomes" id="UP000177803"/>
    </source>
</evidence>
<reference evidence="1 2" key="1">
    <citation type="journal article" date="2016" name="Nat. Commun.">
        <title>Thousands of microbial genomes shed light on interconnected biogeochemical processes in an aquifer system.</title>
        <authorList>
            <person name="Anantharaman K."/>
            <person name="Brown C.T."/>
            <person name="Hug L.A."/>
            <person name="Sharon I."/>
            <person name="Castelle C.J."/>
            <person name="Probst A.J."/>
            <person name="Thomas B.C."/>
            <person name="Singh A."/>
            <person name="Wilkins M.J."/>
            <person name="Karaoz U."/>
            <person name="Brodie E.L."/>
            <person name="Williams K.H."/>
            <person name="Hubbard S.S."/>
            <person name="Banfield J.F."/>
        </authorList>
    </citation>
    <scope>NUCLEOTIDE SEQUENCE [LARGE SCALE GENOMIC DNA]</scope>
</reference>
<proteinExistence type="predicted"/>
<dbReference type="AlphaFoldDB" id="A0A1F6NIG9"/>
<dbReference type="Proteomes" id="UP000177803">
    <property type="component" value="Unassembled WGS sequence"/>
</dbReference>
<organism evidence="1 2">
    <name type="scientific">Candidatus Magasanikbacteria bacterium RIFOXYA2_FULL_44_8</name>
    <dbReference type="NCBI Taxonomy" id="1798696"/>
    <lineage>
        <taxon>Bacteria</taxon>
        <taxon>Candidatus Magasanikiibacteriota</taxon>
    </lineage>
</organism>
<comment type="caution">
    <text evidence="1">The sequence shown here is derived from an EMBL/GenBank/DDBJ whole genome shotgun (WGS) entry which is preliminary data.</text>
</comment>